<name>A0A5A9ZGY9_9RHOB</name>
<dbReference type="GO" id="GO:0006355">
    <property type="term" value="P:regulation of DNA-templated transcription"/>
    <property type="evidence" value="ECO:0007669"/>
    <property type="project" value="InterPro"/>
</dbReference>
<dbReference type="SUPFAM" id="SSF46894">
    <property type="entry name" value="C-terminal effector domain of the bipartite response regulators"/>
    <property type="match status" value="1"/>
</dbReference>
<organism evidence="5 6">
    <name type="scientific">Aquicoccus porphyridii</name>
    <dbReference type="NCBI Taxonomy" id="1852029"/>
    <lineage>
        <taxon>Bacteria</taxon>
        <taxon>Pseudomonadati</taxon>
        <taxon>Pseudomonadota</taxon>
        <taxon>Alphaproteobacteria</taxon>
        <taxon>Rhodobacterales</taxon>
        <taxon>Paracoccaceae</taxon>
        <taxon>Aquicoccus</taxon>
    </lineage>
</organism>
<accession>A0A5A9ZGY9</accession>
<dbReference type="Proteomes" id="UP000325291">
    <property type="component" value="Unassembled WGS sequence"/>
</dbReference>
<dbReference type="PANTHER" id="PTHR44688:SF16">
    <property type="entry name" value="DNA-BINDING TRANSCRIPTIONAL ACTIVATOR DEVR_DOSR"/>
    <property type="match status" value="1"/>
</dbReference>
<dbReference type="PRINTS" id="PR00038">
    <property type="entry name" value="HTHLUXR"/>
</dbReference>
<comment type="caution">
    <text evidence="5">The sequence shown here is derived from an EMBL/GenBank/DDBJ whole genome shotgun (WGS) entry which is preliminary data.</text>
</comment>
<dbReference type="SMART" id="SM00421">
    <property type="entry name" value="HTH_LUXR"/>
    <property type="match status" value="1"/>
</dbReference>
<keyword evidence="3" id="KW-0804">Transcription</keyword>
<evidence type="ECO:0000313" key="6">
    <source>
        <dbReference type="Proteomes" id="UP000325291"/>
    </source>
</evidence>
<dbReference type="Pfam" id="PF00196">
    <property type="entry name" value="GerE"/>
    <property type="match status" value="1"/>
</dbReference>
<dbReference type="RefSeq" id="WP_111366328.1">
    <property type="nucleotide sequence ID" value="NZ_VINQ01000005.1"/>
</dbReference>
<dbReference type="Gene3D" id="1.10.10.10">
    <property type="entry name" value="Winged helix-like DNA-binding domain superfamily/Winged helix DNA-binding domain"/>
    <property type="match status" value="1"/>
</dbReference>
<dbReference type="GO" id="GO:0003677">
    <property type="term" value="F:DNA binding"/>
    <property type="evidence" value="ECO:0007669"/>
    <property type="project" value="UniProtKB-KW"/>
</dbReference>
<dbReference type="InterPro" id="IPR036388">
    <property type="entry name" value="WH-like_DNA-bd_sf"/>
</dbReference>
<evidence type="ECO:0000256" key="1">
    <source>
        <dbReference type="ARBA" id="ARBA00023015"/>
    </source>
</evidence>
<gene>
    <name evidence="5" type="ORF">FLO80_08860</name>
</gene>
<dbReference type="EMBL" id="VINQ01000005">
    <property type="protein sequence ID" value="KAA0916222.1"/>
    <property type="molecule type" value="Genomic_DNA"/>
</dbReference>
<keyword evidence="1" id="KW-0805">Transcription regulation</keyword>
<dbReference type="AlphaFoldDB" id="A0A5A9ZGY9"/>
<keyword evidence="6" id="KW-1185">Reference proteome</keyword>
<dbReference type="InterPro" id="IPR000792">
    <property type="entry name" value="Tscrpt_reg_LuxR_C"/>
</dbReference>
<reference evidence="5 6" key="1">
    <citation type="submission" date="2019-07" db="EMBL/GenBank/DDBJ databases">
        <title>Aquicoccus porphyridii gen. nov., sp. nov., isolated from a small marine red alga, Porphyridium marinum.</title>
        <authorList>
            <person name="Liu L."/>
        </authorList>
    </citation>
    <scope>NUCLEOTIDE SEQUENCE [LARGE SCALE GENOMIC DNA]</scope>
    <source>
        <strain evidence="5 6">L1 8-17</strain>
    </source>
</reference>
<dbReference type="PANTHER" id="PTHR44688">
    <property type="entry name" value="DNA-BINDING TRANSCRIPTIONAL ACTIVATOR DEVR_DOSR"/>
    <property type="match status" value="1"/>
</dbReference>
<feature type="domain" description="HTH luxR-type" evidence="4">
    <location>
        <begin position="195"/>
        <end position="260"/>
    </location>
</feature>
<dbReference type="PROSITE" id="PS50043">
    <property type="entry name" value="HTH_LUXR_2"/>
    <property type="match status" value="1"/>
</dbReference>
<dbReference type="InterPro" id="IPR016032">
    <property type="entry name" value="Sig_transdc_resp-reg_C-effctor"/>
</dbReference>
<evidence type="ECO:0000256" key="2">
    <source>
        <dbReference type="ARBA" id="ARBA00023125"/>
    </source>
</evidence>
<dbReference type="CDD" id="cd06170">
    <property type="entry name" value="LuxR_C_like"/>
    <property type="match status" value="1"/>
</dbReference>
<evidence type="ECO:0000313" key="5">
    <source>
        <dbReference type="EMBL" id="KAA0916222.1"/>
    </source>
</evidence>
<sequence length="262" mass="29018">MGVLGEAEKRLGEAIAALGGDGFARALARWLGAELRHDNVTVIAYFQSRAPQAILTRAVASEVHRNMESTYLKGAYLLDPFHELHRRRAARGVYRLTDIAPDQFHRNPYFLDYYAATTLVDELAFVAYPGAGVSLHVCLGRDRSSNSRFTQREIIRADHLSPIVVALAERQWSELAGPGEYSEARVTRRLIDSLKEAHGIALSPRQAEVALLILQGHSSVSIGLRLGISPQTVKVFRKQLYRKCAISSQAELFNLMLPLLGG</sequence>
<keyword evidence="2" id="KW-0238">DNA-binding</keyword>
<proteinExistence type="predicted"/>
<evidence type="ECO:0000256" key="3">
    <source>
        <dbReference type="ARBA" id="ARBA00023163"/>
    </source>
</evidence>
<protein>
    <submittedName>
        <fullName evidence="5">Helix-turn-helix transcriptional regulator</fullName>
    </submittedName>
</protein>
<evidence type="ECO:0000259" key="4">
    <source>
        <dbReference type="PROSITE" id="PS50043"/>
    </source>
</evidence>